<dbReference type="Proteomes" id="UP000003688">
    <property type="component" value="Unassembled WGS sequence"/>
</dbReference>
<dbReference type="STRING" id="320771.Cflav_PD4626"/>
<evidence type="ECO:0000313" key="1">
    <source>
        <dbReference type="EMBL" id="EEF61963.1"/>
    </source>
</evidence>
<gene>
    <name evidence="1" type="ORF">Cflav_PD4626</name>
</gene>
<evidence type="ECO:0000313" key="2">
    <source>
        <dbReference type="Proteomes" id="UP000003688"/>
    </source>
</evidence>
<dbReference type="AlphaFoldDB" id="B9XE72"/>
<protein>
    <submittedName>
        <fullName evidence="1">Uncharacterized protein</fullName>
    </submittedName>
</protein>
<name>B9XE72_PEDPL</name>
<sequence>MGLTEILATNRLFERMPMPTPEEFMRDYLREHIEAEKRELASRAPFREKFFTGECYFDSRKGTLEAWESEKIASVSSSDTGAIAITELIRKLHSRVLHQKHRYHLQLEGNRWRIQCVDSNCIICKGEAVKITCRFCHGTGWRSGNPGTTDADARDE</sequence>
<reference evidence="1 2" key="1">
    <citation type="journal article" date="2011" name="J. Bacteriol.">
        <title>Genome sequence of 'Pedosphaera parvula' Ellin514, an aerobic Verrucomicrobial isolate from pasture soil.</title>
        <authorList>
            <person name="Kant R."/>
            <person name="van Passel M.W."/>
            <person name="Sangwan P."/>
            <person name="Palva A."/>
            <person name="Lucas S."/>
            <person name="Copeland A."/>
            <person name="Lapidus A."/>
            <person name="Glavina Del Rio T."/>
            <person name="Dalin E."/>
            <person name="Tice H."/>
            <person name="Bruce D."/>
            <person name="Goodwin L."/>
            <person name="Pitluck S."/>
            <person name="Chertkov O."/>
            <person name="Larimer F.W."/>
            <person name="Land M.L."/>
            <person name="Hauser L."/>
            <person name="Brettin T.S."/>
            <person name="Detter J.C."/>
            <person name="Han S."/>
            <person name="de Vos W.M."/>
            <person name="Janssen P.H."/>
            <person name="Smidt H."/>
        </authorList>
    </citation>
    <scope>NUCLEOTIDE SEQUENCE [LARGE SCALE GENOMIC DNA]</scope>
    <source>
        <strain evidence="1 2">Ellin514</strain>
    </source>
</reference>
<accession>B9XE72</accession>
<comment type="caution">
    <text evidence="1">The sequence shown here is derived from an EMBL/GenBank/DDBJ whole genome shotgun (WGS) entry which is preliminary data.</text>
</comment>
<organism evidence="1 2">
    <name type="scientific">Pedosphaera parvula (strain Ellin514)</name>
    <dbReference type="NCBI Taxonomy" id="320771"/>
    <lineage>
        <taxon>Bacteria</taxon>
        <taxon>Pseudomonadati</taxon>
        <taxon>Verrucomicrobiota</taxon>
        <taxon>Pedosphaerae</taxon>
        <taxon>Pedosphaerales</taxon>
        <taxon>Pedosphaeraceae</taxon>
        <taxon>Pedosphaera</taxon>
    </lineage>
</organism>
<dbReference type="EMBL" id="ABOX02000007">
    <property type="protein sequence ID" value="EEF61963.1"/>
    <property type="molecule type" value="Genomic_DNA"/>
</dbReference>
<proteinExistence type="predicted"/>
<keyword evidence="2" id="KW-1185">Reference proteome</keyword>